<evidence type="ECO:0000313" key="1">
    <source>
        <dbReference type="EMBL" id="SVE60519.1"/>
    </source>
</evidence>
<dbReference type="InterPro" id="IPR027417">
    <property type="entry name" value="P-loop_NTPase"/>
</dbReference>
<dbReference type="AlphaFoldDB" id="A0A383EV45"/>
<feature type="non-terminal residue" evidence="1">
    <location>
        <position position="1"/>
    </location>
</feature>
<proteinExistence type="predicted"/>
<organism evidence="1">
    <name type="scientific">marine metagenome</name>
    <dbReference type="NCBI Taxonomy" id="408172"/>
    <lineage>
        <taxon>unclassified sequences</taxon>
        <taxon>metagenomes</taxon>
        <taxon>ecological metagenomes</taxon>
    </lineage>
</organism>
<protein>
    <recommendedName>
        <fullName evidence="2">Helicase ATP-binding domain-containing protein</fullName>
    </recommendedName>
</protein>
<sequence length="229" mass="25737">AMEFLRRHTDLHKQSGIKGDRFSLGLWIGGSATPNNIKASTRQIKEFKEGTIEGNPLVLTDCPWCRAKIGRFKRFRKTFLRGINEDKTEGPLLLCPDSSCDFGSDNRNLSIPVEVIDQRIYMYPPSVIISTADKLALLAYRPKAGSLFGRKFINNAEYKQIFRPPQLIIQDELHLISGPLGTMYAVYEGIIESLCSEINDNIVTKPKIIASTATIRNAEEQVKSVYARS</sequence>
<dbReference type="EMBL" id="UINC01228978">
    <property type="protein sequence ID" value="SVE60519.1"/>
    <property type="molecule type" value="Genomic_DNA"/>
</dbReference>
<accession>A0A383EV45</accession>
<evidence type="ECO:0008006" key="2">
    <source>
        <dbReference type="Google" id="ProtNLM"/>
    </source>
</evidence>
<gene>
    <name evidence="1" type="ORF">METZ01_LOCUS513373</name>
</gene>
<feature type="non-terminal residue" evidence="1">
    <location>
        <position position="229"/>
    </location>
</feature>
<reference evidence="1" key="1">
    <citation type="submission" date="2018-05" db="EMBL/GenBank/DDBJ databases">
        <authorList>
            <person name="Lanie J.A."/>
            <person name="Ng W.-L."/>
            <person name="Kazmierczak K.M."/>
            <person name="Andrzejewski T.M."/>
            <person name="Davidsen T.M."/>
            <person name="Wayne K.J."/>
            <person name="Tettelin H."/>
            <person name="Glass J.I."/>
            <person name="Rusch D."/>
            <person name="Podicherti R."/>
            <person name="Tsui H.-C.T."/>
            <person name="Winkler M.E."/>
        </authorList>
    </citation>
    <scope>NUCLEOTIDE SEQUENCE</scope>
</reference>
<dbReference type="Gene3D" id="3.40.50.300">
    <property type="entry name" value="P-loop containing nucleotide triphosphate hydrolases"/>
    <property type="match status" value="1"/>
</dbReference>
<name>A0A383EV45_9ZZZZ</name>